<sequence>MAADVLSQALDYTVILQGRLRAFTSNTGRSQSMLSASEPDQLSQDFVPQTKRIDLPTLPIPSFSGNVWDWDNFWILFSTNVHSQPLPEIFKFNYLLNALKGEARDAVKRFQITNENYQKAIEYLQAKYGNKEELVQRLIARMETATLRSPSVKDQRELLEQLQAIMSQLRDKAEHVDRLINQFIADEEMIALFTSRTTGAQQQQPQKVKLQKEQTSRGSLPCMYCGEDHKAASPHHAKTDCKKRPCFTCQGKHHPSCCFKATTAPESATQRQGRSTAPAKPNEKVKFVKKASPTSAATHQLSSQDQDHIDVRKQQEEDPVAQLHPSEGIPSTRETYLPVGELTIMDPSSRELRKVLALLDSGAECFFIDHKLAEELCLPTLGTTTLRVRTFGSNRVQECVSRKVPLEVWDNKGKTWSLELLTHETLTSTLRTPPLLEEDVAFIKSQNINVNLVQSQAAIKPLILLGSDQLWQLIRHDEAHICLPSMSRGRSRPTLTRFLSKIQRK</sequence>
<feature type="coiled-coil region" evidence="1">
    <location>
        <begin position="152"/>
        <end position="179"/>
    </location>
</feature>
<dbReference type="PANTHER" id="PTHR22954:SF3">
    <property type="entry name" value="PROTEIN CBG08539"/>
    <property type="match status" value="1"/>
</dbReference>
<evidence type="ECO:0000313" key="3">
    <source>
        <dbReference type="EMBL" id="VDO90562.1"/>
    </source>
</evidence>
<dbReference type="OrthoDB" id="5869984at2759"/>
<keyword evidence="1" id="KW-0175">Coiled coil</keyword>
<dbReference type="PANTHER" id="PTHR22954">
    <property type="entry name" value="RETROVIRAL PROTEASE-RELATED"/>
    <property type="match status" value="1"/>
</dbReference>
<dbReference type="Proteomes" id="UP000050761">
    <property type="component" value="Unassembled WGS sequence"/>
</dbReference>
<evidence type="ECO:0000313" key="5">
    <source>
        <dbReference type="WBParaSite" id="HPBE_0001200201-mRNA-1"/>
    </source>
</evidence>
<reference evidence="3 4" key="1">
    <citation type="submission" date="2018-11" db="EMBL/GenBank/DDBJ databases">
        <authorList>
            <consortium name="Pathogen Informatics"/>
        </authorList>
    </citation>
    <scope>NUCLEOTIDE SEQUENCE [LARGE SCALE GENOMIC DNA]</scope>
</reference>
<protein>
    <submittedName>
        <fullName evidence="5">DUF1758 domain-containing protein</fullName>
    </submittedName>
</protein>
<organism evidence="4 5">
    <name type="scientific">Heligmosomoides polygyrus</name>
    <name type="common">Parasitic roundworm</name>
    <dbReference type="NCBI Taxonomy" id="6339"/>
    <lineage>
        <taxon>Eukaryota</taxon>
        <taxon>Metazoa</taxon>
        <taxon>Ecdysozoa</taxon>
        <taxon>Nematoda</taxon>
        <taxon>Chromadorea</taxon>
        <taxon>Rhabditida</taxon>
        <taxon>Rhabditina</taxon>
        <taxon>Rhabditomorpha</taxon>
        <taxon>Strongyloidea</taxon>
        <taxon>Heligmosomidae</taxon>
        <taxon>Heligmosomoides</taxon>
    </lineage>
</organism>
<dbReference type="InterPro" id="IPR005312">
    <property type="entry name" value="DUF1759"/>
</dbReference>
<evidence type="ECO:0000256" key="1">
    <source>
        <dbReference type="SAM" id="Coils"/>
    </source>
</evidence>
<dbReference type="Pfam" id="PF03564">
    <property type="entry name" value="DUF1759"/>
    <property type="match status" value="1"/>
</dbReference>
<dbReference type="AlphaFoldDB" id="A0A183FUU0"/>
<dbReference type="EMBL" id="UZAH01027318">
    <property type="protein sequence ID" value="VDO90562.1"/>
    <property type="molecule type" value="Genomic_DNA"/>
</dbReference>
<keyword evidence="4" id="KW-1185">Reference proteome</keyword>
<accession>A0A183FUU0</accession>
<proteinExistence type="predicted"/>
<reference evidence="5" key="2">
    <citation type="submission" date="2019-09" db="UniProtKB">
        <authorList>
            <consortium name="WormBaseParasite"/>
        </authorList>
    </citation>
    <scope>IDENTIFICATION</scope>
</reference>
<evidence type="ECO:0000256" key="2">
    <source>
        <dbReference type="SAM" id="MobiDB-lite"/>
    </source>
</evidence>
<name>A0A183FUU0_HELPZ</name>
<gene>
    <name evidence="3" type="ORF">HPBE_LOCUS12003</name>
</gene>
<evidence type="ECO:0000313" key="4">
    <source>
        <dbReference type="Proteomes" id="UP000050761"/>
    </source>
</evidence>
<accession>A0A3P8D2L6</accession>
<feature type="compositionally biased region" description="Polar residues" evidence="2">
    <location>
        <begin position="264"/>
        <end position="275"/>
    </location>
</feature>
<feature type="region of interest" description="Disordered" evidence="2">
    <location>
        <begin position="264"/>
        <end position="284"/>
    </location>
</feature>
<dbReference type="WBParaSite" id="HPBE_0001200201-mRNA-1">
    <property type="protein sequence ID" value="HPBE_0001200201-mRNA-1"/>
    <property type="gene ID" value="HPBE_0001200201"/>
</dbReference>